<gene>
    <name evidence="6" type="ORF">SAMN05216412_107140</name>
</gene>
<keyword evidence="6" id="KW-0238">DNA-binding</keyword>
<dbReference type="InterPro" id="IPR012340">
    <property type="entry name" value="NA-bd_OB-fold"/>
</dbReference>
<dbReference type="PROSITE" id="PS00352">
    <property type="entry name" value="CSD_1"/>
    <property type="match status" value="1"/>
</dbReference>
<dbReference type="InterPro" id="IPR012156">
    <property type="entry name" value="Cold_shock_CspA"/>
</dbReference>
<dbReference type="CDD" id="cd04458">
    <property type="entry name" value="CSP_CDS"/>
    <property type="match status" value="1"/>
</dbReference>
<dbReference type="Gene3D" id="6.20.370.130">
    <property type="match status" value="1"/>
</dbReference>
<comment type="subcellular location">
    <subcellularLocation>
        <location evidence="1 4">Cytoplasm</location>
    </subcellularLocation>
</comment>
<dbReference type="Gene3D" id="2.40.50.140">
    <property type="entry name" value="Nucleic acid-binding proteins"/>
    <property type="match status" value="1"/>
</dbReference>
<evidence type="ECO:0000256" key="4">
    <source>
        <dbReference type="RuleBase" id="RU000408"/>
    </source>
</evidence>
<dbReference type="PRINTS" id="PR00050">
    <property type="entry name" value="COLDSHOCK"/>
</dbReference>
<evidence type="ECO:0000256" key="2">
    <source>
        <dbReference type="ARBA" id="ARBA00022332"/>
    </source>
</evidence>
<dbReference type="RefSeq" id="WP_074708718.1">
    <property type="nucleotide sequence ID" value="NZ_FOHI01000007.1"/>
</dbReference>
<dbReference type="OrthoDB" id="9800919at2"/>
<evidence type="ECO:0000259" key="5">
    <source>
        <dbReference type="PROSITE" id="PS51857"/>
    </source>
</evidence>
<dbReference type="GO" id="GO:0003677">
    <property type="term" value="F:DNA binding"/>
    <property type="evidence" value="ECO:0007669"/>
    <property type="project" value="UniProtKB-KW"/>
</dbReference>
<organism evidence="6 7">
    <name type="scientific">Nitrosospira multiformis</name>
    <dbReference type="NCBI Taxonomy" id="1231"/>
    <lineage>
        <taxon>Bacteria</taxon>
        <taxon>Pseudomonadati</taxon>
        <taxon>Pseudomonadota</taxon>
        <taxon>Betaproteobacteria</taxon>
        <taxon>Nitrosomonadales</taxon>
        <taxon>Nitrosomonadaceae</taxon>
        <taxon>Nitrosospira</taxon>
    </lineage>
</organism>
<evidence type="ECO:0000313" key="7">
    <source>
        <dbReference type="Proteomes" id="UP000183339"/>
    </source>
</evidence>
<dbReference type="PROSITE" id="PS51857">
    <property type="entry name" value="CSD_2"/>
    <property type="match status" value="1"/>
</dbReference>
<dbReference type="FunFam" id="2.40.50.140:FF:000006">
    <property type="entry name" value="Cold shock protein CspC"/>
    <property type="match status" value="1"/>
</dbReference>
<sequence>MATGTVKWFNGTKGFGFITSDEGNEDLFAHFSAINIFGNTAGFKTLQEGQKVTFEITNGPKGKQASNIQSA</sequence>
<evidence type="ECO:0000313" key="6">
    <source>
        <dbReference type="EMBL" id="SET50557.1"/>
    </source>
</evidence>
<dbReference type="Proteomes" id="UP000183339">
    <property type="component" value="Unassembled WGS sequence"/>
</dbReference>
<dbReference type="EMBL" id="FOHI01000007">
    <property type="protein sequence ID" value="SET50557.1"/>
    <property type="molecule type" value="Genomic_DNA"/>
</dbReference>
<dbReference type="SUPFAM" id="SSF50249">
    <property type="entry name" value="Nucleic acid-binding proteins"/>
    <property type="match status" value="1"/>
</dbReference>
<feature type="domain" description="CSD" evidence="5">
    <location>
        <begin position="1"/>
        <end position="70"/>
    </location>
</feature>
<dbReference type="GO" id="GO:0005829">
    <property type="term" value="C:cytosol"/>
    <property type="evidence" value="ECO:0007669"/>
    <property type="project" value="UniProtKB-ARBA"/>
</dbReference>
<dbReference type="AlphaFoldDB" id="A0A1I0F029"/>
<evidence type="ECO:0000256" key="1">
    <source>
        <dbReference type="ARBA" id="ARBA00004496"/>
    </source>
</evidence>
<proteinExistence type="predicted"/>
<dbReference type="InterPro" id="IPR011129">
    <property type="entry name" value="CSD"/>
</dbReference>
<evidence type="ECO:0000256" key="3">
    <source>
        <dbReference type="ARBA" id="ARBA00022490"/>
    </source>
</evidence>
<reference evidence="6 7" key="1">
    <citation type="submission" date="2016-10" db="EMBL/GenBank/DDBJ databases">
        <authorList>
            <person name="de Groot N.N."/>
        </authorList>
    </citation>
    <scope>NUCLEOTIDE SEQUENCE [LARGE SCALE GENOMIC DNA]</scope>
    <source>
        <strain evidence="6 7">Nl7</strain>
    </source>
</reference>
<accession>A0A1I0F029</accession>
<name>A0A1I0F029_9PROT</name>
<protein>
    <recommendedName>
        <fullName evidence="2">Cold shock-like protein CspA</fullName>
    </recommendedName>
</protein>
<dbReference type="InterPro" id="IPR019844">
    <property type="entry name" value="CSD_CS"/>
</dbReference>
<dbReference type="PANTHER" id="PTHR11544">
    <property type="entry name" value="COLD SHOCK DOMAIN CONTAINING PROTEINS"/>
    <property type="match status" value="1"/>
</dbReference>
<dbReference type="InterPro" id="IPR002059">
    <property type="entry name" value="CSP_DNA-bd"/>
</dbReference>
<dbReference type="InterPro" id="IPR050181">
    <property type="entry name" value="Cold_shock_domain"/>
</dbReference>
<dbReference type="PIRSF" id="PIRSF002599">
    <property type="entry name" value="Cold_shock_A"/>
    <property type="match status" value="1"/>
</dbReference>
<keyword evidence="3" id="KW-0963">Cytoplasm</keyword>
<dbReference type="Pfam" id="PF00313">
    <property type="entry name" value="CSD"/>
    <property type="match status" value="1"/>
</dbReference>
<dbReference type="SMART" id="SM00357">
    <property type="entry name" value="CSP"/>
    <property type="match status" value="1"/>
</dbReference>